<evidence type="ECO:0000256" key="2">
    <source>
        <dbReference type="ARBA" id="ARBA00022801"/>
    </source>
</evidence>
<accession>A0A1R4ABD4</accession>
<sequence length="435" mass="49699">MLVIWLVLADLIGAFTANYRNKFINPIKCSKLPSNYPFSDTPTPVQALDIHEELKTRLIDNGYNNLTLIQEKSISRIIENDFNNIFIHSETGSGKTLCYAIPLVHLYLTRYHFCGNTNIQTPVMLVIVPSRLLESQALNVFKKILQSNKECELARNLGKSRVLPPIVIGTIDNISQIFRIFTDNFKVNPLEAVKIAVYDEVDFLVQQHSSKVLSDFIRNLPNAKSILCGATINDAGKYSMMKNLNRCWKNIEWIKSDFAHKLPPTITLDFHETKHTLSSKVYKLLELCKENEGPTMIFCQSHATAAWLYDNLPLSNKYLLKDINLDELDSLDANRIIISTDHRGLDSHFAHIIHFDFPQDILQLIHRSGRAGRAGNKGRVSFLVTERSIDFYNQVKPSLDLGDKLDKFFSRKRSLTRKRKRDKIAADSDSLTNFT</sequence>
<dbReference type="InterPro" id="IPR027417">
    <property type="entry name" value="P-loop_NTPase"/>
</dbReference>
<dbReference type="GO" id="GO:0003723">
    <property type="term" value="F:RNA binding"/>
    <property type="evidence" value="ECO:0007669"/>
    <property type="project" value="UniProtKB-UniRule"/>
</dbReference>
<comment type="similarity">
    <text evidence="5">Belongs to the DEAD box helicase family.</text>
</comment>
<evidence type="ECO:0000256" key="5">
    <source>
        <dbReference type="RuleBase" id="RU365068"/>
    </source>
</evidence>
<dbReference type="GO" id="GO:0005524">
    <property type="term" value="F:ATP binding"/>
    <property type="evidence" value="ECO:0007669"/>
    <property type="project" value="UniProtKB-UniRule"/>
</dbReference>
<keyword evidence="1 5" id="KW-0547">Nucleotide-binding</keyword>
<feature type="domain" description="Helicase C-terminal" evidence="8">
    <location>
        <begin position="250"/>
        <end position="416"/>
    </location>
</feature>
<dbReference type="GeneID" id="24424795"/>
<evidence type="ECO:0000313" key="10">
    <source>
        <dbReference type="Proteomes" id="UP000002899"/>
    </source>
</evidence>
<dbReference type="VEuPathDB" id="PiroplasmaDB:BMR1_03g00810"/>
<dbReference type="PROSITE" id="PS51192">
    <property type="entry name" value="HELICASE_ATP_BIND_1"/>
    <property type="match status" value="1"/>
</dbReference>
<proteinExistence type="inferred from homology"/>
<dbReference type="EMBL" id="LN871598">
    <property type="protein sequence ID" value="SJK86280.1"/>
    <property type="molecule type" value="Genomic_DNA"/>
</dbReference>
<comment type="domain">
    <text evidence="5">The Q motif is unique to and characteristic of the DEAD box family of RNA helicases and controls ATP binding and hydrolysis.</text>
</comment>
<comment type="function">
    <text evidence="5">RNA helicase.</text>
</comment>
<reference evidence="9 10" key="2">
    <citation type="journal article" date="2013" name="PLoS ONE">
        <title>Whole genome mapping and re-organization of the nuclear and mitochondrial genomes of Babesia microti isolates.</title>
        <authorList>
            <person name="Cornillot E."/>
            <person name="Dassouli A."/>
            <person name="Garg A."/>
            <person name="Pachikara N."/>
            <person name="Randazzo S."/>
            <person name="Depoix D."/>
            <person name="Carcy B."/>
            <person name="Delbecq S."/>
            <person name="Frutos R."/>
            <person name="Silva J.C."/>
            <person name="Sutton R."/>
            <person name="Krause P.J."/>
            <person name="Mamoun C.B."/>
        </authorList>
    </citation>
    <scope>NUCLEOTIDE SEQUENCE [LARGE SCALE GENOMIC DNA]</scope>
    <source>
        <strain evidence="9 10">RI</strain>
    </source>
</reference>
<evidence type="ECO:0000256" key="4">
    <source>
        <dbReference type="ARBA" id="ARBA00022884"/>
    </source>
</evidence>
<keyword evidence="4 5" id="KW-0694">RNA-binding</keyword>
<dbReference type="InterPro" id="IPR011545">
    <property type="entry name" value="DEAD/DEAH_box_helicase_dom"/>
</dbReference>
<feature type="domain" description="Helicase ATP-binding" evidence="7">
    <location>
        <begin position="76"/>
        <end position="250"/>
    </location>
</feature>
<evidence type="ECO:0000256" key="3">
    <source>
        <dbReference type="ARBA" id="ARBA00022840"/>
    </source>
</evidence>
<dbReference type="SMART" id="SM00487">
    <property type="entry name" value="DEXDc"/>
    <property type="match status" value="1"/>
</dbReference>
<feature type="chain" id="PRO_5012842513" description="ATP-dependent RNA helicase" evidence="6">
    <location>
        <begin position="18"/>
        <end position="435"/>
    </location>
</feature>
<reference evidence="9 10" key="3">
    <citation type="journal article" date="2016" name="Sci. Rep.">
        <title>Genome-wide diversity and gene expression profiling of Babesia microti isolates identify polymorphic genes that mediate host-pathogen interactions.</title>
        <authorList>
            <person name="Silva J.C."/>
            <person name="Cornillot E."/>
            <person name="McCracken C."/>
            <person name="Usmani-Brown S."/>
            <person name="Dwivedi A."/>
            <person name="Ifeonu O.O."/>
            <person name="Crabtree J."/>
            <person name="Gotia H.T."/>
            <person name="Virji A.Z."/>
            <person name="Reynes C."/>
            <person name="Colinge J."/>
            <person name="Kumar V."/>
            <person name="Lawres L."/>
            <person name="Pazzi J.E."/>
            <person name="Pablo J.V."/>
            <person name="Hung C."/>
            <person name="Brancato J."/>
            <person name="Kumari P."/>
            <person name="Orvis J."/>
            <person name="Tretina K."/>
            <person name="Chibucos M."/>
            <person name="Ott S."/>
            <person name="Sadzewicz L."/>
            <person name="Sengamalay N."/>
            <person name="Shetty A.C."/>
            <person name="Su Q."/>
            <person name="Tallon L."/>
            <person name="Fraser C.M."/>
            <person name="Frutos R."/>
            <person name="Molina D.M."/>
            <person name="Krause P.J."/>
            <person name="Ben Mamoun C."/>
        </authorList>
    </citation>
    <scope>NUCLEOTIDE SEQUENCE [LARGE SCALE GENOMIC DNA]</scope>
    <source>
        <strain evidence="9 10">RI</strain>
    </source>
</reference>
<comment type="catalytic activity">
    <reaction evidence="5">
        <text>ATP + H2O = ADP + phosphate + H(+)</text>
        <dbReference type="Rhea" id="RHEA:13065"/>
        <dbReference type="ChEBI" id="CHEBI:15377"/>
        <dbReference type="ChEBI" id="CHEBI:15378"/>
        <dbReference type="ChEBI" id="CHEBI:30616"/>
        <dbReference type="ChEBI" id="CHEBI:43474"/>
        <dbReference type="ChEBI" id="CHEBI:456216"/>
        <dbReference type="EC" id="3.6.4.13"/>
    </reaction>
</comment>
<gene>
    <name evidence="9" type="ORF">BMR1_03g00810</name>
</gene>
<dbReference type="RefSeq" id="XP_021338457.1">
    <property type="nucleotide sequence ID" value="XM_021481870.1"/>
</dbReference>
<keyword evidence="5 9" id="KW-0347">Helicase</keyword>
<dbReference type="PANTHER" id="PTHR24031">
    <property type="entry name" value="RNA HELICASE"/>
    <property type="match status" value="1"/>
</dbReference>
<organism evidence="9 10">
    <name type="scientific">Babesia microti (strain RI)</name>
    <dbReference type="NCBI Taxonomy" id="1133968"/>
    <lineage>
        <taxon>Eukaryota</taxon>
        <taxon>Sar</taxon>
        <taxon>Alveolata</taxon>
        <taxon>Apicomplexa</taxon>
        <taxon>Aconoidasida</taxon>
        <taxon>Piroplasmida</taxon>
        <taxon>Babesiidae</taxon>
        <taxon>Babesia</taxon>
    </lineage>
</organism>
<feature type="signal peptide" evidence="6">
    <location>
        <begin position="1"/>
        <end position="17"/>
    </location>
</feature>
<dbReference type="PROSITE" id="PS51194">
    <property type="entry name" value="HELICASE_CTER"/>
    <property type="match status" value="1"/>
</dbReference>
<keyword evidence="6" id="KW-0732">Signal</keyword>
<dbReference type="InterPro" id="IPR001650">
    <property type="entry name" value="Helicase_C-like"/>
</dbReference>
<name>A0A1R4ABD4_BABMR</name>
<evidence type="ECO:0000259" key="7">
    <source>
        <dbReference type="PROSITE" id="PS51192"/>
    </source>
</evidence>
<dbReference type="Proteomes" id="UP000002899">
    <property type="component" value="Chromosome III"/>
</dbReference>
<evidence type="ECO:0000256" key="6">
    <source>
        <dbReference type="SAM" id="SignalP"/>
    </source>
</evidence>
<dbReference type="GO" id="GO:0016887">
    <property type="term" value="F:ATP hydrolysis activity"/>
    <property type="evidence" value="ECO:0007669"/>
    <property type="project" value="RHEA"/>
</dbReference>
<keyword evidence="10" id="KW-1185">Reference proteome</keyword>
<dbReference type="Pfam" id="PF00271">
    <property type="entry name" value="Helicase_C"/>
    <property type="match status" value="1"/>
</dbReference>
<evidence type="ECO:0000313" key="9">
    <source>
        <dbReference type="EMBL" id="SJK86280.1"/>
    </source>
</evidence>
<dbReference type="Pfam" id="PF00270">
    <property type="entry name" value="DEAD"/>
    <property type="match status" value="1"/>
</dbReference>
<reference evidence="9 10" key="1">
    <citation type="journal article" date="2012" name="Nucleic Acids Res.">
        <title>Sequencing of the smallest Apicomplexan genome from the human pathogen Babesia microti.</title>
        <authorList>
            <person name="Cornillot E."/>
            <person name="Hadj-Kaddour K."/>
            <person name="Dassouli A."/>
            <person name="Noel B."/>
            <person name="Ranwez V."/>
            <person name="Vacherie B."/>
            <person name="Augagneur Y."/>
            <person name="Bres V."/>
            <person name="Duclos A."/>
            <person name="Randazzo S."/>
            <person name="Carcy B."/>
            <person name="Debierre-Grockiego F."/>
            <person name="Delbecq S."/>
            <person name="Moubri-Menage K."/>
            <person name="Shams-Eldin H."/>
            <person name="Usmani-Brown S."/>
            <person name="Bringaud F."/>
            <person name="Wincker P."/>
            <person name="Vivares C.P."/>
            <person name="Schwarz R.T."/>
            <person name="Schetters T.P."/>
            <person name="Krause P.J."/>
            <person name="Gorenflot A."/>
            <person name="Berry V."/>
            <person name="Barbe V."/>
            <person name="Ben Mamoun C."/>
        </authorList>
    </citation>
    <scope>NUCLEOTIDE SEQUENCE [LARGE SCALE GENOMIC DNA]</scope>
    <source>
        <strain evidence="9 10">RI</strain>
    </source>
</reference>
<evidence type="ECO:0000259" key="8">
    <source>
        <dbReference type="PROSITE" id="PS51194"/>
    </source>
</evidence>
<dbReference type="SUPFAM" id="SSF52540">
    <property type="entry name" value="P-loop containing nucleoside triphosphate hydrolases"/>
    <property type="match status" value="1"/>
</dbReference>
<dbReference type="InterPro" id="IPR014001">
    <property type="entry name" value="Helicase_ATP-bd"/>
</dbReference>
<dbReference type="GO" id="GO:0003724">
    <property type="term" value="F:RNA helicase activity"/>
    <property type="evidence" value="ECO:0007669"/>
    <property type="project" value="UniProtKB-EC"/>
</dbReference>
<keyword evidence="3 5" id="KW-0067">ATP-binding</keyword>
<dbReference type="KEGG" id="bmic:BMR1_03g00810"/>
<protein>
    <recommendedName>
        <fullName evidence="5">ATP-dependent RNA helicase</fullName>
        <ecNumber evidence="5">3.6.4.13</ecNumber>
    </recommendedName>
</protein>
<dbReference type="AlphaFoldDB" id="A0A1R4ABD4"/>
<dbReference type="EC" id="3.6.4.13" evidence="5"/>
<dbReference type="Gene3D" id="3.40.50.300">
    <property type="entry name" value="P-loop containing nucleotide triphosphate hydrolases"/>
    <property type="match status" value="2"/>
</dbReference>
<keyword evidence="2 5" id="KW-0378">Hydrolase</keyword>
<dbReference type="OrthoDB" id="10256233at2759"/>
<evidence type="ECO:0000256" key="1">
    <source>
        <dbReference type="ARBA" id="ARBA00022741"/>
    </source>
</evidence>